<feature type="domain" description="Retrotransposon gag" evidence="1">
    <location>
        <begin position="91"/>
        <end position="134"/>
    </location>
</feature>
<dbReference type="Gene3D" id="2.40.70.10">
    <property type="entry name" value="Acid Proteases"/>
    <property type="match status" value="1"/>
</dbReference>
<evidence type="ECO:0000259" key="1">
    <source>
        <dbReference type="Pfam" id="PF03732"/>
    </source>
</evidence>
<proteinExistence type="predicted"/>
<reference evidence="2" key="1">
    <citation type="submission" date="2019-10" db="EMBL/GenBank/DDBJ databases">
        <authorList>
            <person name="Zhang R."/>
            <person name="Pan Y."/>
            <person name="Wang J."/>
            <person name="Ma R."/>
            <person name="Yu S."/>
        </authorList>
    </citation>
    <scope>NUCLEOTIDE SEQUENCE</scope>
    <source>
        <strain evidence="2">LA-IB0</strain>
        <tissue evidence="2">Leaf</tissue>
    </source>
</reference>
<dbReference type="InterPro" id="IPR005162">
    <property type="entry name" value="Retrotrans_gag_dom"/>
</dbReference>
<gene>
    <name evidence="2" type="ORF">BUALT_Bualt14G0030800</name>
</gene>
<evidence type="ECO:0000313" key="3">
    <source>
        <dbReference type="Proteomes" id="UP000826271"/>
    </source>
</evidence>
<dbReference type="AlphaFoldDB" id="A0AAV6WHD7"/>
<dbReference type="EMBL" id="WHWC01000014">
    <property type="protein sequence ID" value="KAG8369603.1"/>
    <property type="molecule type" value="Genomic_DNA"/>
</dbReference>
<comment type="caution">
    <text evidence="2">The sequence shown here is derived from an EMBL/GenBank/DDBJ whole genome shotgun (WGS) entry which is preliminary data.</text>
</comment>
<dbReference type="Pfam" id="PF03732">
    <property type="entry name" value="Retrotrans_gag"/>
    <property type="match status" value="1"/>
</dbReference>
<name>A0AAV6WHD7_9LAMI</name>
<organism evidence="2 3">
    <name type="scientific">Buddleja alternifolia</name>
    <dbReference type="NCBI Taxonomy" id="168488"/>
    <lineage>
        <taxon>Eukaryota</taxon>
        <taxon>Viridiplantae</taxon>
        <taxon>Streptophyta</taxon>
        <taxon>Embryophyta</taxon>
        <taxon>Tracheophyta</taxon>
        <taxon>Spermatophyta</taxon>
        <taxon>Magnoliopsida</taxon>
        <taxon>eudicotyledons</taxon>
        <taxon>Gunneridae</taxon>
        <taxon>Pentapetalae</taxon>
        <taxon>asterids</taxon>
        <taxon>lamiids</taxon>
        <taxon>Lamiales</taxon>
        <taxon>Scrophulariaceae</taxon>
        <taxon>Buddlejeae</taxon>
        <taxon>Buddleja</taxon>
    </lineage>
</organism>
<dbReference type="CDD" id="cd00303">
    <property type="entry name" value="retropepsin_like"/>
    <property type="match status" value="1"/>
</dbReference>
<dbReference type="Proteomes" id="UP000826271">
    <property type="component" value="Unassembled WGS sequence"/>
</dbReference>
<accession>A0AAV6WHD7</accession>
<sequence>MVDIRFGKVRRAMDLMMEQMRLNKESTDKDMAELCNMIATLAAAQNGENRVPGFNYEDLCGWIFKCEQLFEVDETPFNAKVRLVAVTLKDPMAELMNLKQVGSVKDYLDRFNELLNNVELSEAYSISCFLAGLKSEIAIQYWKSQRYQNPGNNPMRNNNRPNGKRLSDGKYTVGHVCGKKRQLFLVEVGDDEEETMKVTEHAEGKNIHILIDTESTHNFLDITVSKRLGCKIEETELLPVFVIDGNKIYSSSTCRNFSWKIRFEVDLMLLPLGGCDMSLGVQWLIQLGDIN</sequence>
<dbReference type="InterPro" id="IPR021109">
    <property type="entry name" value="Peptidase_aspartic_dom_sf"/>
</dbReference>
<protein>
    <recommendedName>
        <fullName evidence="1">Retrotransposon gag domain-containing protein</fullName>
    </recommendedName>
</protein>
<evidence type="ECO:0000313" key="2">
    <source>
        <dbReference type="EMBL" id="KAG8369603.1"/>
    </source>
</evidence>
<keyword evidence="3" id="KW-1185">Reference proteome</keyword>